<dbReference type="GO" id="GO:0005739">
    <property type="term" value="C:mitochondrion"/>
    <property type="evidence" value="ECO:0007669"/>
    <property type="project" value="TreeGrafter"/>
</dbReference>
<evidence type="ECO:0000256" key="7">
    <source>
        <dbReference type="ARBA" id="ARBA00022840"/>
    </source>
</evidence>
<evidence type="ECO:0000256" key="3">
    <source>
        <dbReference type="ARBA" id="ARBA00022679"/>
    </source>
</evidence>
<evidence type="ECO:0000256" key="5">
    <source>
        <dbReference type="ARBA" id="ARBA00022741"/>
    </source>
</evidence>
<dbReference type="CDD" id="cd01672">
    <property type="entry name" value="TMPK"/>
    <property type="match status" value="1"/>
</dbReference>
<dbReference type="EC" id="2.7.4.9" evidence="2"/>
<dbReference type="Gene3D" id="3.40.50.300">
    <property type="entry name" value="P-loop containing nucleotide triphosphate hydrolases"/>
    <property type="match status" value="1"/>
</dbReference>
<comment type="caution">
    <text evidence="10">The sequence shown here is derived from an EMBL/GenBank/DDBJ whole genome shotgun (WGS) entry which is preliminary data.</text>
</comment>
<evidence type="ECO:0000256" key="1">
    <source>
        <dbReference type="ARBA" id="ARBA00009776"/>
    </source>
</evidence>
<keyword evidence="4" id="KW-0545">Nucleotide biosynthesis</keyword>
<dbReference type="SUPFAM" id="SSF52540">
    <property type="entry name" value="P-loop containing nucleoside triphosphate hydrolases"/>
    <property type="match status" value="1"/>
</dbReference>
<dbReference type="HAMAP" id="MF_00165">
    <property type="entry name" value="Thymidylate_kinase"/>
    <property type="match status" value="1"/>
</dbReference>
<evidence type="ECO:0000256" key="4">
    <source>
        <dbReference type="ARBA" id="ARBA00022727"/>
    </source>
</evidence>
<keyword evidence="7" id="KW-0067">ATP-binding</keyword>
<keyword evidence="3" id="KW-0808">Transferase</keyword>
<dbReference type="PANTHER" id="PTHR10344">
    <property type="entry name" value="THYMIDYLATE KINASE"/>
    <property type="match status" value="1"/>
</dbReference>
<dbReference type="InterPro" id="IPR027417">
    <property type="entry name" value="P-loop_NTPase"/>
</dbReference>
<organism evidence="10">
    <name type="scientific">marine sediment metagenome</name>
    <dbReference type="NCBI Taxonomy" id="412755"/>
    <lineage>
        <taxon>unclassified sequences</taxon>
        <taxon>metagenomes</taxon>
        <taxon>ecological metagenomes</taxon>
    </lineage>
</organism>
<dbReference type="EMBL" id="LAZR01000054">
    <property type="protein sequence ID" value="KKN97921.1"/>
    <property type="molecule type" value="Genomic_DNA"/>
</dbReference>
<dbReference type="GO" id="GO:0006235">
    <property type="term" value="P:dTTP biosynthetic process"/>
    <property type="evidence" value="ECO:0007669"/>
    <property type="project" value="TreeGrafter"/>
</dbReference>
<dbReference type="GO" id="GO:0006233">
    <property type="term" value="P:dTDP biosynthetic process"/>
    <property type="evidence" value="ECO:0007669"/>
    <property type="project" value="InterPro"/>
</dbReference>
<comment type="similarity">
    <text evidence="1">Belongs to the thymidylate kinase family.</text>
</comment>
<dbReference type="Pfam" id="PF02223">
    <property type="entry name" value="Thymidylate_kin"/>
    <property type="match status" value="1"/>
</dbReference>
<protein>
    <recommendedName>
        <fullName evidence="2">dTMP kinase</fullName>
        <ecNumber evidence="2">2.7.4.9</ecNumber>
    </recommendedName>
</protein>
<dbReference type="GO" id="GO:0004550">
    <property type="term" value="F:nucleoside diphosphate kinase activity"/>
    <property type="evidence" value="ECO:0007669"/>
    <property type="project" value="TreeGrafter"/>
</dbReference>
<reference evidence="10" key="1">
    <citation type="journal article" date="2015" name="Nature">
        <title>Complex archaea that bridge the gap between prokaryotes and eukaryotes.</title>
        <authorList>
            <person name="Spang A."/>
            <person name="Saw J.H."/>
            <person name="Jorgensen S.L."/>
            <person name="Zaremba-Niedzwiedzka K."/>
            <person name="Martijn J."/>
            <person name="Lind A.E."/>
            <person name="van Eijk R."/>
            <person name="Schleper C."/>
            <person name="Guy L."/>
            <person name="Ettema T.J."/>
        </authorList>
    </citation>
    <scope>NUCLEOTIDE SEQUENCE</scope>
</reference>
<dbReference type="PANTHER" id="PTHR10344:SF4">
    <property type="entry name" value="UMP-CMP KINASE 2, MITOCHONDRIAL"/>
    <property type="match status" value="1"/>
</dbReference>
<evidence type="ECO:0000256" key="6">
    <source>
        <dbReference type="ARBA" id="ARBA00022777"/>
    </source>
</evidence>
<keyword evidence="5" id="KW-0547">Nucleotide-binding</keyword>
<gene>
    <name evidence="10" type="ORF">LCGC14_0151170</name>
</gene>
<sequence>MSIPSRVIVLEGLDGVGKSTLAKKLAEQLDAQFMSTPGESFKGIRSMIMDAFGEDQLAKALFYAATVSSEGRKARSIVEQGRSVVMDRYWVSTVAYAKARGVSANLDALESDLIPTDITVLITLDENTRLQRLHQRGMTAEDLETINEPFKQAVMRELEMRSDITVDVTTLNPDGAATKVASAINEYLGRMTPVKGAHL</sequence>
<proteinExistence type="inferred from homology"/>
<evidence type="ECO:0000256" key="2">
    <source>
        <dbReference type="ARBA" id="ARBA00012980"/>
    </source>
</evidence>
<dbReference type="InterPro" id="IPR018094">
    <property type="entry name" value="Thymidylate_kinase"/>
</dbReference>
<comment type="catalytic activity">
    <reaction evidence="8">
        <text>dTMP + ATP = dTDP + ADP</text>
        <dbReference type="Rhea" id="RHEA:13517"/>
        <dbReference type="ChEBI" id="CHEBI:30616"/>
        <dbReference type="ChEBI" id="CHEBI:58369"/>
        <dbReference type="ChEBI" id="CHEBI:63528"/>
        <dbReference type="ChEBI" id="CHEBI:456216"/>
        <dbReference type="EC" id="2.7.4.9"/>
    </reaction>
</comment>
<evidence type="ECO:0000256" key="8">
    <source>
        <dbReference type="ARBA" id="ARBA00048743"/>
    </source>
</evidence>
<feature type="domain" description="Thymidylate kinase-like" evidence="9">
    <location>
        <begin position="10"/>
        <end position="159"/>
    </location>
</feature>
<dbReference type="AlphaFoldDB" id="A0A0F9XFY6"/>
<accession>A0A0F9XFY6</accession>
<keyword evidence="6" id="KW-0418">Kinase</keyword>
<dbReference type="GO" id="GO:0006227">
    <property type="term" value="P:dUDP biosynthetic process"/>
    <property type="evidence" value="ECO:0007669"/>
    <property type="project" value="TreeGrafter"/>
</dbReference>
<dbReference type="GO" id="GO:0005524">
    <property type="term" value="F:ATP binding"/>
    <property type="evidence" value="ECO:0007669"/>
    <property type="project" value="UniProtKB-KW"/>
</dbReference>
<evidence type="ECO:0000259" key="9">
    <source>
        <dbReference type="Pfam" id="PF02223"/>
    </source>
</evidence>
<dbReference type="GO" id="GO:0004798">
    <property type="term" value="F:dTMP kinase activity"/>
    <property type="evidence" value="ECO:0007669"/>
    <property type="project" value="UniProtKB-EC"/>
</dbReference>
<name>A0A0F9XFY6_9ZZZZ</name>
<evidence type="ECO:0000313" key="10">
    <source>
        <dbReference type="EMBL" id="KKN97921.1"/>
    </source>
</evidence>
<dbReference type="InterPro" id="IPR039430">
    <property type="entry name" value="Thymidylate_kin-like_dom"/>
</dbReference>